<keyword evidence="3" id="KW-1185">Reference proteome</keyword>
<dbReference type="PANTHER" id="PTHR35567:SF3">
    <property type="entry name" value="MALATE DEHYDROGENASE"/>
    <property type="match status" value="1"/>
</dbReference>
<feature type="signal peptide" evidence="1">
    <location>
        <begin position="1"/>
        <end position="18"/>
    </location>
</feature>
<sequence>MVSAKLFALAALAAVASASPCKPPVLTLPSTGGTSDLAAPPANDVVKRIAIGHGIQNYTCNSALSPTASATGALAVLYDATPLYPGTPKTGLKQAAWDTLPSTALWGSPLPLNLAVPGGYAANETNPFPAPADLVLGNMAPIKFLGHHYFAADTTPTFDLSAIGLKASVLKNDTRPAPATADKGILGTGAVAWVLLRDPGLGRSIGIDTVYRVVVAGGAAQPCSVTGDGHFSVPYATFYWFYGPK</sequence>
<dbReference type="Pfam" id="PF11937">
    <property type="entry name" value="DUF3455"/>
    <property type="match status" value="1"/>
</dbReference>
<name>A0AAE0MCF2_9PEZI</name>
<keyword evidence="1" id="KW-0732">Signal</keyword>
<accession>A0AAE0MCF2</accession>
<dbReference type="EMBL" id="JAUEPO010000003">
    <property type="protein sequence ID" value="KAK3327080.1"/>
    <property type="molecule type" value="Genomic_DNA"/>
</dbReference>
<reference evidence="2" key="1">
    <citation type="journal article" date="2023" name="Mol. Phylogenet. Evol.">
        <title>Genome-scale phylogeny and comparative genomics of the fungal order Sordariales.</title>
        <authorList>
            <person name="Hensen N."/>
            <person name="Bonometti L."/>
            <person name="Westerberg I."/>
            <person name="Brannstrom I.O."/>
            <person name="Guillou S."/>
            <person name="Cros-Aarteil S."/>
            <person name="Calhoun S."/>
            <person name="Haridas S."/>
            <person name="Kuo A."/>
            <person name="Mondo S."/>
            <person name="Pangilinan J."/>
            <person name="Riley R."/>
            <person name="LaButti K."/>
            <person name="Andreopoulos B."/>
            <person name="Lipzen A."/>
            <person name="Chen C."/>
            <person name="Yan M."/>
            <person name="Daum C."/>
            <person name="Ng V."/>
            <person name="Clum A."/>
            <person name="Steindorff A."/>
            <person name="Ohm R.A."/>
            <person name="Martin F."/>
            <person name="Silar P."/>
            <person name="Natvig D.O."/>
            <person name="Lalanne C."/>
            <person name="Gautier V."/>
            <person name="Ament-Velasquez S.L."/>
            <person name="Kruys A."/>
            <person name="Hutchinson M.I."/>
            <person name="Powell A.J."/>
            <person name="Barry K."/>
            <person name="Miller A.N."/>
            <person name="Grigoriev I.V."/>
            <person name="Debuchy R."/>
            <person name="Gladieux P."/>
            <person name="Hiltunen Thoren M."/>
            <person name="Johannesson H."/>
        </authorList>
    </citation>
    <scope>NUCLEOTIDE SEQUENCE</scope>
    <source>
        <strain evidence="2">SMH4131-1</strain>
    </source>
</reference>
<dbReference type="Proteomes" id="UP001286456">
    <property type="component" value="Unassembled WGS sequence"/>
</dbReference>
<proteinExistence type="predicted"/>
<evidence type="ECO:0000313" key="3">
    <source>
        <dbReference type="Proteomes" id="UP001286456"/>
    </source>
</evidence>
<dbReference type="InterPro" id="IPR021851">
    <property type="entry name" value="DUF3455"/>
</dbReference>
<evidence type="ECO:0000313" key="2">
    <source>
        <dbReference type="EMBL" id="KAK3327080.1"/>
    </source>
</evidence>
<evidence type="ECO:0000256" key="1">
    <source>
        <dbReference type="SAM" id="SignalP"/>
    </source>
</evidence>
<reference evidence="2" key="2">
    <citation type="submission" date="2023-06" db="EMBL/GenBank/DDBJ databases">
        <authorList>
            <consortium name="Lawrence Berkeley National Laboratory"/>
            <person name="Haridas S."/>
            <person name="Hensen N."/>
            <person name="Bonometti L."/>
            <person name="Westerberg I."/>
            <person name="Brannstrom I.O."/>
            <person name="Guillou S."/>
            <person name="Cros-Aarteil S."/>
            <person name="Calhoun S."/>
            <person name="Kuo A."/>
            <person name="Mondo S."/>
            <person name="Pangilinan J."/>
            <person name="Riley R."/>
            <person name="Labutti K."/>
            <person name="Andreopoulos B."/>
            <person name="Lipzen A."/>
            <person name="Chen C."/>
            <person name="Yanf M."/>
            <person name="Daum C."/>
            <person name="Ng V."/>
            <person name="Clum A."/>
            <person name="Steindorff A."/>
            <person name="Ohm R."/>
            <person name="Martin F."/>
            <person name="Silar P."/>
            <person name="Natvig D."/>
            <person name="Lalanne C."/>
            <person name="Gautier V."/>
            <person name="Ament-Velasquez S.L."/>
            <person name="Kruys A."/>
            <person name="Hutchinson M.I."/>
            <person name="Powell A.J."/>
            <person name="Barry K."/>
            <person name="Miller A.N."/>
            <person name="Grigoriev I.V."/>
            <person name="Debuchy R."/>
            <person name="Gladieux P."/>
            <person name="Thoren M.H."/>
            <person name="Johannesson H."/>
        </authorList>
    </citation>
    <scope>NUCLEOTIDE SEQUENCE</scope>
    <source>
        <strain evidence="2">SMH4131-1</strain>
    </source>
</reference>
<protein>
    <recommendedName>
        <fullName evidence="4">Malate dehydrogenase</fullName>
    </recommendedName>
</protein>
<dbReference type="AlphaFoldDB" id="A0AAE0MCF2"/>
<dbReference type="PANTHER" id="PTHR35567">
    <property type="entry name" value="MALATE DEHYDROGENASE (AFU_ORTHOLOGUE AFUA_2G13800)"/>
    <property type="match status" value="1"/>
</dbReference>
<comment type="caution">
    <text evidence="2">The sequence shown here is derived from an EMBL/GenBank/DDBJ whole genome shotgun (WGS) entry which is preliminary data.</text>
</comment>
<gene>
    <name evidence="2" type="ORF">B0T19DRAFT_151947</name>
</gene>
<feature type="chain" id="PRO_5042029317" description="Malate dehydrogenase" evidence="1">
    <location>
        <begin position="19"/>
        <end position="245"/>
    </location>
</feature>
<evidence type="ECO:0008006" key="4">
    <source>
        <dbReference type="Google" id="ProtNLM"/>
    </source>
</evidence>
<organism evidence="2 3">
    <name type="scientific">Cercophora scortea</name>
    <dbReference type="NCBI Taxonomy" id="314031"/>
    <lineage>
        <taxon>Eukaryota</taxon>
        <taxon>Fungi</taxon>
        <taxon>Dikarya</taxon>
        <taxon>Ascomycota</taxon>
        <taxon>Pezizomycotina</taxon>
        <taxon>Sordariomycetes</taxon>
        <taxon>Sordariomycetidae</taxon>
        <taxon>Sordariales</taxon>
        <taxon>Lasiosphaeriaceae</taxon>
        <taxon>Cercophora</taxon>
    </lineage>
</organism>